<evidence type="ECO:0000256" key="3">
    <source>
        <dbReference type="RuleBase" id="RU000363"/>
    </source>
</evidence>
<evidence type="ECO:0000256" key="1">
    <source>
        <dbReference type="ARBA" id="ARBA00006484"/>
    </source>
</evidence>
<dbReference type="InterPro" id="IPR020904">
    <property type="entry name" value="Sc_DH/Rdtase_CS"/>
</dbReference>
<dbReference type="Proteomes" id="UP001651690">
    <property type="component" value="Unassembled WGS sequence"/>
</dbReference>
<evidence type="ECO:0000313" key="6">
    <source>
        <dbReference type="Proteomes" id="UP001651690"/>
    </source>
</evidence>
<name>A0ABT1MCQ8_9MYCO</name>
<keyword evidence="6" id="KW-1185">Reference proteome</keyword>
<dbReference type="InterPro" id="IPR036291">
    <property type="entry name" value="NAD(P)-bd_dom_sf"/>
</dbReference>
<sequence length="280" mass="29532">MTRVKKVLRDKVVVVTGGARGIGRATGLAFLRAGAKVALGDVDSAHVQRTAAELAALTGGQVCGLALDVTSRLSFAAFLAEAESHWGPADVVINNAGIMPTGLFVDEDDAMTDRMLDINLRGVIFGSKLAVDRFAERGGHIVNIASLAAVSAYPGVATYCATKHAVLGFTEALQRELPEIGVTLVLPGVVRTELSAGNALPGWARPLAEVDAEDVADAIVAAVRDGRRKVAVPKALGVVLTVLPGRARLRLERMAHFDTAFTDVDPQARERYHLRIAARG</sequence>
<dbReference type="PROSITE" id="PS00061">
    <property type="entry name" value="ADH_SHORT"/>
    <property type="match status" value="1"/>
</dbReference>
<dbReference type="InterPro" id="IPR057326">
    <property type="entry name" value="KR_dom"/>
</dbReference>
<accession>A0ABT1MCQ8</accession>
<dbReference type="Pfam" id="PF00106">
    <property type="entry name" value="adh_short"/>
    <property type="match status" value="1"/>
</dbReference>
<feature type="domain" description="Ketoreductase" evidence="4">
    <location>
        <begin position="11"/>
        <end position="193"/>
    </location>
</feature>
<dbReference type="PRINTS" id="PR00081">
    <property type="entry name" value="GDHRDH"/>
</dbReference>
<evidence type="ECO:0000256" key="2">
    <source>
        <dbReference type="ARBA" id="ARBA00023002"/>
    </source>
</evidence>
<dbReference type="CDD" id="cd05233">
    <property type="entry name" value="SDR_c"/>
    <property type="match status" value="1"/>
</dbReference>
<dbReference type="Gene3D" id="3.40.50.720">
    <property type="entry name" value="NAD(P)-binding Rossmann-like Domain"/>
    <property type="match status" value="1"/>
</dbReference>
<dbReference type="SUPFAM" id="SSF51735">
    <property type="entry name" value="NAD(P)-binding Rossmann-fold domains"/>
    <property type="match status" value="1"/>
</dbReference>
<protein>
    <submittedName>
        <fullName evidence="5">SDR family oxidoreductase</fullName>
    </submittedName>
</protein>
<dbReference type="PANTHER" id="PTHR24322:SF736">
    <property type="entry name" value="RETINOL DEHYDROGENASE 10"/>
    <property type="match status" value="1"/>
</dbReference>
<dbReference type="InterPro" id="IPR002347">
    <property type="entry name" value="SDR_fam"/>
</dbReference>
<evidence type="ECO:0000259" key="4">
    <source>
        <dbReference type="SMART" id="SM00822"/>
    </source>
</evidence>
<dbReference type="NCBIfam" id="NF005878">
    <property type="entry name" value="PRK07825.1"/>
    <property type="match status" value="1"/>
</dbReference>
<dbReference type="RefSeq" id="WP_255064080.1">
    <property type="nucleotide sequence ID" value="NZ_JANDBD010000015.1"/>
</dbReference>
<gene>
    <name evidence="5" type="ORF">NM203_28670</name>
</gene>
<keyword evidence="2" id="KW-0560">Oxidoreductase</keyword>
<organism evidence="5 6">
    <name type="scientific">Mycolicibacterium arenosum</name>
    <dbReference type="NCBI Taxonomy" id="2952157"/>
    <lineage>
        <taxon>Bacteria</taxon>
        <taxon>Bacillati</taxon>
        <taxon>Actinomycetota</taxon>
        <taxon>Actinomycetes</taxon>
        <taxon>Mycobacteriales</taxon>
        <taxon>Mycobacteriaceae</taxon>
        <taxon>Mycolicibacterium</taxon>
    </lineage>
</organism>
<reference evidence="5 6" key="1">
    <citation type="submission" date="2022-06" db="EMBL/GenBank/DDBJ databases">
        <title>Mycolicibacterium sp. CAU 1645 isolated from seawater.</title>
        <authorList>
            <person name="Kim W."/>
        </authorList>
    </citation>
    <scope>NUCLEOTIDE SEQUENCE [LARGE SCALE GENOMIC DNA]</scope>
    <source>
        <strain evidence="5 6">CAU 1645</strain>
    </source>
</reference>
<comment type="caution">
    <text evidence="5">The sequence shown here is derived from an EMBL/GenBank/DDBJ whole genome shotgun (WGS) entry which is preliminary data.</text>
</comment>
<dbReference type="EMBL" id="JANDBD010000015">
    <property type="protein sequence ID" value="MCP9276167.1"/>
    <property type="molecule type" value="Genomic_DNA"/>
</dbReference>
<dbReference type="PRINTS" id="PR00080">
    <property type="entry name" value="SDRFAMILY"/>
</dbReference>
<comment type="similarity">
    <text evidence="1 3">Belongs to the short-chain dehydrogenases/reductases (SDR) family.</text>
</comment>
<evidence type="ECO:0000313" key="5">
    <source>
        <dbReference type="EMBL" id="MCP9276167.1"/>
    </source>
</evidence>
<proteinExistence type="inferred from homology"/>
<dbReference type="PANTHER" id="PTHR24322">
    <property type="entry name" value="PKSB"/>
    <property type="match status" value="1"/>
</dbReference>
<dbReference type="SMART" id="SM00822">
    <property type="entry name" value="PKS_KR"/>
    <property type="match status" value="1"/>
</dbReference>